<accession>A0AA38M3K8</accession>
<comment type="caution">
    <text evidence="11">The sequence shown here is derived from an EMBL/GenBank/DDBJ whole genome shotgun (WGS) entry which is preliminary data.</text>
</comment>
<dbReference type="GO" id="GO:0007165">
    <property type="term" value="P:signal transduction"/>
    <property type="evidence" value="ECO:0007669"/>
    <property type="project" value="UniProtKB-KW"/>
</dbReference>
<keyword evidence="6 10" id="KW-1133">Transmembrane helix</keyword>
<feature type="transmembrane region" description="Helical" evidence="10">
    <location>
        <begin position="165"/>
        <end position="183"/>
    </location>
</feature>
<keyword evidence="12" id="KW-1185">Reference proteome</keyword>
<dbReference type="PANTHER" id="PTHR21137">
    <property type="entry name" value="ODORANT RECEPTOR"/>
    <property type="match status" value="1"/>
</dbReference>
<dbReference type="AlphaFoldDB" id="A0AA38M3K8"/>
<sequence>MEVTNYIRICRFFTVDIFECRAMKCCLLAISLILSPLILLQGYLFLRNFELNYFVQYEPMYILLLYMGVSIYCEAYTINIIKIYIHQIQVWKIEEATKEIKGKVRQTWIYIMAYMCTTTALSLMGAIACLVPTPRDEDLLFVLNLLQLYVPQWKNFIVWCLRPTLFVLFYVGVSVPGFAILYYNGHLNLQKLMLKHCLGDINARFRHVEYIRWNNAEYHRQIEDKLMSCVKYHIQLTETALIPLRLAEVYVLPFQIMGTCVTASMLLVFFAFEGSMSDQYFRMVIMVLTASALLLGFAVGGQGIEDLSEEIYEALSQVEWYHWNSKNKKTYLFFLMHAARKFKIKYSENVSLNYQLGLKVVNAIFSAMSVIYSLQQKKYS</sequence>
<evidence type="ECO:0000256" key="5">
    <source>
        <dbReference type="ARBA" id="ARBA00022725"/>
    </source>
</evidence>
<keyword evidence="8 10" id="KW-0675">Receptor</keyword>
<evidence type="ECO:0000256" key="8">
    <source>
        <dbReference type="ARBA" id="ARBA00023170"/>
    </source>
</evidence>
<feature type="transmembrane region" description="Helical" evidence="10">
    <location>
        <begin position="61"/>
        <end position="85"/>
    </location>
</feature>
<keyword evidence="4 10" id="KW-0812">Transmembrane</keyword>
<protein>
    <recommendedName>
        <fullName evidence="10">Odorant receptor</fullName>
    </recommendedName>
</protein>
<evidence type="ECO:0000256" key="9">
    <source>
        <dbReference type="ARBA" id="ARBA00023224"/>
    </source>
</evidence>
<feature type="transmembrane region" description="Helical" evidence="10">
    <location>
        <begin position="250"/>
        <end position="272"/>
    </location>
</feature>
<dbReference type="Pfam" id="PF02949">
    <property type="entry name" value="7tm_6"/>
    <property type="match status" value="1"/>
</dbReference>
<feature type="transmembrane region" description="Helical" evidence="10">
    <location>
        <begin position="284"/>
        <end position="304"/>
    </location>
</feature>
<proteinExistence type="inferred from homology"/>
<feature type="transmembrane region" description="Helical" evidence="10">
    <location>
        <begin position="108"/>
        <end position="133"/>
    </location>
</feature>
<dbReference type="EMBL" id="JALNTZ010000009">
    <property type="protein sequence ID" value="KAJ3641589.1"/>
    <property type="molecule type" value="Genomic_DNA"/>
</dbReference>
<dbReference type="Proteomes" id="UP001168821">
    <property type="component" value="Unassembled WGS sequence"/>
</dbReference>
<reference evidence="11" key="1">
    <citation type="journal article" date="2023" name="G3 (Bethesda)">
        <title>Whole genome assemblies of Zophobas morio and Tenebrio molitor.</title>
        <authorList>
            <person name="Kaur S."/>
            <person name="Stinson S.A."/>
            <person name="diCenzo G.C."/>
        </authorList>
    </citation>
    <scope>NUCLEOTIDE SEQUENCE</scope>
    <source>
        <strain evidence="11">QUZm001</strain>
    </source>
</reference>
<dbReference type="InterPro" id="IPR004117">
    <property type="entry name" value="7tm6_olfct_rcpt"/>
</dbReference>
<keyword evidence="5 10" id="KW-0552">Olfaction</keyword>
<dbReference type="GO" id="GO:0004984">
    <property type="term" value="F:olfactory receptor activity"/>
    <property type="evidence" value="ECO:0007669"/>
    <property type="project" value="InterPro"/>
</dbReference>
<evidence type="ECO:0000256" key="1">
    <source>
        <dbReference type="ARBA" id="ARBA00004651"/>
    </source>
</evidence>
<keyword evidence="9 10" id="KW-0807">Transducer</keyword>
<evidence type="ECO:0000313" key="11">
    <source>
        <dbReference type="EMBL" id="KAJ3641589.1"/>
    </source>
</evidence>
<feature type="transmembrane region" description="Helical" evidence="10">
    <location>
        <begin position="356"/>
        <end position="374"/>
    </location>
</feature>
<dbReference type="PANTHER" id="PTHR21137:SF35">
    <property type="entry name" value="ODORANT RECEPTOR 19A-RELATED"/>
    <property type="match status" value="1"/>
</dbReference>
<keyword evidence="3 10" id="KW-0716">Sensory transduction</keyword>
<feature type="transmembrane region" description="Helical" evidence="10">
    <location>
        <begin position="25"/>
        <end position="46"/>
    </location>
</feature>
<evidence type="ECO:0000313" key="12">
    <source>
        <dbReference type="Proteomes" id="UP001168821"/>
    </source>
</evidence>
<name>A0AA38M3K8_9CUCU</name>
<evidence type="ECO:0000256" key="3">
    <source>
        <dbReference type="ARBA" id="ARBA00022606"/>
    </source>
</evidence>
<keyword evidence="2" id="KW-1003">Cell membrane</keyword>
<dbReference type="GO" id="GO:0005549">
    <property type="term" value="F:odorant binding"/>
    <property type="evidence" value="ECO:0007669"/>
    <property type="project" value="InterPro"/>
</dbReference>
<dbReference type="GO" id="GO:0005886">
    <property type="term" value="C:plasma membrane"/>
    <property type="evidence" value="ECO:0007669"/>
    <property type="project" value="UniProtKB-SubCell"/>
</dbReference>
<organism evidence="11 12">
    <name type="scientific">Zophobas morio</name>
    <dbReference type="NCBI Taxonomy" id="2755281"/>
    <lineage>
        <taxon>Eukaryota</taxon>
        <taxon>Metazoa</taxon>
        <taxon>Ecdysozoa</taxon>
        <taxon>Arthropoda</taxon>
        <taxon>Hexapoda</taxon>
        <taxon>Insecta</taxon>
        <taxon>Pterygota</taxon>
        <taxon>Neoptera</taxon>
        <taxon>Endopterygota</taxon>
        <taxon>Coleoptera</taxon>
        <taxon>Polyphaga</taxon>
        <taxon>Cucujiformia</taxon>
        <taxon>Tenebrionidae</taxon>
        <taxon>Zophobas</taxon>
    </lineage>
</organism>
<evidence type="ECO:0000256" key="7">
    <source>
        <dbReference type="ARBA" id="ARBA00023136"/>
    </source>
</evidence>
<evidence type="ECO:0000256" key="2">
    <source>
        <dbReference type="ARBA" id="ARBA00022475"/>
    </source>
</evidence>
<comment type="similarity">
    <text evidence="10">Belongs to the insect chemoreceptor superfamily. Heteromeric odorant receptor channel (TC 1.A.69) family.</text>
</comment>
<gene>
    <name evidence="11" type="ORF">Zmor_028091</name>
</gene>
<evidence type="ECO:0000256" key="4">
    <source>
        <dbReference type="ARBA" id="ARBA00022692"/>
    </source>
</evidence>
<keyword evidence="7 10" id="KW-0472">Membrane</keyword>
<evidence type="ECO:0000256" key="10">
    <source>
        <dbReference type="RuleBase" id="RU351113"/>
    </source>
</evidence>
<evidence type="ECO:0000256" key="6">
    <source>
        <dbReference type="ARBA" id="ARBA00022989"/>
    </source>
</evidence>
<comment type="subcellular location">
    <subcellularLocation>
        <location evidence="1 10">Cell membrane</location>
        <topology evidence="1 10">Multi-pass membrane protein</topology>
    </subcellularLocation>
</comment>